<evidence type="ECO:0000313" key="1">
    <source>
        <dbReference type="EMBL" id="VDP45634.1"/>
    </source>
</evidence>
<dbReference type="AlphaFoldDB" id="A0A183K9K1"/>
<protein>
    <submittedName>
        <fullName evidence="3">Cystatin domain-containing protein</fullName>
    </submittedName>
</protein>
<reference evidence="1 2" key="2">
    <citation type="submission" date="2018-11" db="EMBL/GenBank/DDBJ databases">
        <authorList>
            <consortium name="Pathogen Informatics"/>
        </authorList>
    </citation>
    <scope>NUCLEOTIDE SEQUENCE [LARGE SCALE GENOMIC DNA]</scope>
    <source>
        <strain evidence="1">Dakar</strain>
        <strain evidence="2">Dakar, Senegal</strain>
    </source>
</reference>
<gene>
    <name evidence="1" type="ORF">SCUD_LOCUS11684</name>
</gene>
<dbReference type="EMBL" id="UZAK01034579">
    <property type="protein sequence ID" value="VDP45634.1"/>
    <property type="molecule type" value="Genomic_DNA"/>
</dbReference>
<proteinExistence type="predicted"/>
<organism evidence="3">
    <name type="scientific">Schistosoma curassoni</name>
    <dbReference type="NCBI Taxonomy" id="6186"/>
    <lineage>
        <taxon>Eukaryota</taxon>
        <taxon>Metazoa</taxon>
        <taxon>Spiralia</taxon>
        <taxon>Lophotrochozoa</taxon>
        <taxon>Platyhelminthes</taxon>
        <taxon>Trematoda</taxon>
        <taxon>Digenea</taxon>
        <taxon>Strigeidida</taxon>
        <taxon>Schistosomatoidea</taxon>
        <taxon>Schistosomatidae</taxon>
        <taxon>Schistosoma</taxon>
    </lineage>
</organism>
<accession>A0A183K9K1</accession>
<evidence type="ECO:0000313" key="2">
    <source>
        <dbReference type="Proteomes" id="UP000279833"/>
    </source>
</evidence>
<keyword evidence="2" id="KW-1185">Reference proteome</keyword>
<evidence type="ECO:0000313" key="3">
    <source>
        <dbReference type="WBParaSite" id="SCUD_0001168401-mRNA-1"/>
    </source>
</evidence>
<dbReference type="Proteomes" id="UP000279833">
    <property type="component" value="Unassembled WGS sequence"/>
</dbReference>
<sequence length="98" mass="11515">MSKGSNHQKDVNHEKGYASLDPCLFSPLKKLAAHKEPLVHSQIYDHMEQEDKIYDEQVHLKVVVNHLENFYNVTKHKEPSVYVKIFPLTCDMKTKYPY</sequence>
<name>A0A183K9K1_9TREM</name>
<reference evidence="3" key="1">
    <citation type="submission" date="2016-06" db="UniProtKB">
        <authorList>
            <consortium name="WormBaseParasite"/>
        </authorList>
    </citation>
    <scope>IDENTIFICATION</scope>
</reference>
<dbReference type="WBParaSite" id="SCUD_0001168401-mRNA-1">
    <property type="protein sequence ID" value="SCUD_0001168401-mRNA-1"/>
    <property type="gene ID" value="SCUD_0001168401"/>
</dbReference>